<evidence type="ECO:0000259" key="2">
    <source>
        <dbReference type="PROSITE" id="PS51462"/>
    </source>
</evidence>
<proteinExistence type="inferred from homology"/>
<organism evidence="3 4">
    <name type="scientific">Ktedonobacter robiniae</name>
    <dbReference type="NCBI Taxonomy" id="2778365"/>
    <lineage>
        <taxon>Bacteria</taxon>
        <taxon>Bacillati</taxon>
        <taxon>Chloroflexota</taxon>
        <taxon>Ktedonobacteria</taxon>
        <taxon>Ktedonobacterales</taxon>
        <taxon>Ktedonobacteraceae</taxon>
        <taxon>Ktedonobacter</taxon>
    </lineage>
</organism>
<dbReference type="EMBL" id="BNJG01000001">
    <property type="protein sequence ID" value="GHO53703.1"/>
    <property type="molecule type" value="Genomic_DNA"/>
</dbReference>
<dbReference type="SUPFAM" id="SSF55811">
    <property type="entry name" value="Nudix"/>
    <property type="match status" value="1"/>
</dbReference>
<dbReference type="Pfam" id="PF00293">
    <property type="entry name" value="NUDIX"/>
    <property type="match status" value="1"/>
</dbReference>
<keyword evidence="4" id="KW-1185">Reference proteome</keyword>
<name>A0ABQ3UM04_9CHLR</name>
<feature type="domain" description="Nudix hydrolase" evidence="2">
    <location>
        <begin position="16"/>
        <end position="153"/>
    </location>
</feature>
<comment type="caution">
    <text evidence="3">The sequence shown here is derived from an EMBL/GenBank/DDBJ whole genome shotgun (WGS) entry which is preliminary data.</text>
</comment>
<reference evidence="3 4" key="1">
    <citation type="journal article" date="2021" name="Int. J. Syst. Evol. Microbiol.">
        <title>Reticulibacter mediterranei gen. nov., sp. nov., within the new family Reticulibacteraceae fam. nov., and Ktedonospora formicarum gen. nov., sp. nov., Ktedonobacter robiniae sp. nov., Dictyobacter formicarum sp. nov. and Dictyobacter arantiisoli sp. nov., belonging to the class Ktedonobacteria.</title>
        <authorList>
            <person name="Yabe S."/>
            <person name="Zheng Y."/>
            <person name="Wang C.M."/>
            <person name="Sakai Y."/>
            <person name="Abe K."/>
            <person name="Yokota A."/>
            <person name="Donadio S."/>
            <person name="Cavaletti L."/>
            <person name="Monciardini P."/>
        </authorList>
    </citation>
    <scope>NUCLEOTIDE SEQUENCE [LARGE SCALE GENOMIC DNA]</scope>
    <source>
        <strain evidence="3 4">SOSP1-30</strain>
    </source>
</reference>
<dbReference type="RefSeq" id="WP_201370493.1">
    <property type="nucleotide sequence ID" value="NZ_BNJG01000001.1"/>
</dbReference>
<protein>
    <recommendedName>
        <fullName evidence="2">Nudix hydrolase domain-containing protein</fullName>
    </recommendedName>
</protein>
<dbReference type="Gene3D" id="3.90.79.10">
    <property type="entry name" value="Nucleoside Triphosphate Pyrophosphohydrolase"/>
    <property type="match status" value="1"/>
</dbReference>
<sequence length="160" mass="18435">MNVQSSKKAVPRSVLRPTHVVTCFLQKGEEEHTRLLLVRRSQQVGSYHGRWAGISGFVEVGISPEQQAYTEIREETGLAREQVHMLRRGGIVEHVDQDLGRHFYVHPFLFAVNEDESITTDWEATDMRWVDPDTMRNFETVPKLREAYEAALRGEEVQAE</sequence>
<dbReference type="PROSITE" id="PS51462">
    <property type="entry name" value="NUDIX"/>
    <property type="match status" value="1"/>
</dbReference>
<dbReference type="PANTHER" id="PTHR43736:SF1">
    <property type="entry name" value="DIHYDRONEOPTERIN TRIPHOSPHATE DIPHOSPHATASE"/>
    <property type="match status" value="1"/>
</dbReference>
<dbReference type="CDD" id="cd18872">
    <property type="entry name" value="NUDIX_eIF-2B"/>
    <property type="match status" value="1"/>
</dbReference>
<dbReference type="Proteomes" id="UP000654345">
    <property type="component" value="Unassembled WGS sequence"/>
</dbReference>
<dbReference type="InterPro" id="IPR015797">
    <property type="entry name" value="NUDIX_hydrolase-like_dom_sf"/>
</dbReference>
<comment type="similarity">
    <text evidence="1">Belongs to the Nudix hydrolase family.</text>
</comment>
<dbReference type="PANTHER" id="PTHR43736">
    <property type="entry name" value="ADP-RIBOSE PYROPHOSPHATASE"/>
    <property type="match status" value="1"/>
</dbReference>
<evidence type="ECO:0000313" key="3">
    <source>
        <dbReference type="EMBL" id="GHO53703.1"/>
    </source>
</evidence>
<dbReference type="InterPro" id="IPR000086">
    <property type="entry name" value="NUDIX_hydrolase_dom"/>
</dbReference>
<evidence type="ECO:0000313" key="4">
    <source>
        <dbReference type="Proteomes" id="UP000654345"/>
    </source>
</evidence>
<evidence type="ECO:0000256" key="1">
    <source>
        <dbReference type="ARBA" id="ARBA00005582"/>
    </source>
</evidence>
<accession>A0ABQ3UM04</accession>
<gene>
    <name evidence="3" type="ORF">KSB_21780</name>
</gene>